<keyword evidence="11" id="KW-0969">Cilium</keyword>
<dbReference type="EMBL" id="CADCTD010000093">
    <property type="protein sequence ID" value="CAA9255383.1"/>
    <property type="molecule type" value="Genomic_DNA"/>
</dbReference>
<dbReference type="PANTHER" id="PTHR30329:SF21">
    <property type="entry name" value="LIPOPROTEIN YIAD-RELATED"/>
    <property type="match status" value="1"/>
</dbReference>
<gene>
    <name evidence="11" type="ORF">AVDCRST_MAG27-2792</name>
</gene>
<feature type="compositionally biased region" description="Pro residues" evidence="8">
    <location>
        <begin position="120"/>
        <end position="132"/>
    </location>
</feature>
<dbReference type="GO" id="GO:0005886">
    <property type="term" value="C:plasma membrane"/>
    <property type="evidence" value="ECO:0007669"/>
    <property type="project" value="UniProtKB-SubCell"/>
</dbReference>
<dbReference type="AlphaFoldDB" id="A0A6J4INZ1"/>
<evidence type="ECO:0000256" key="6">
    <source>
        <dbReference type="ARBA" id="ARBA00023136"/>
    </source>
</evidence>
<keyword evidence="11" id="KW-0282">Flagellum</keyword>
<sequence>MAGKGRKDGVTIVIRKEEAGEHGHHGGAWKVAYADFVTAMMAFFLLMWLLNATSEEQRRGLADFFSPNNVLARANSGSGQPFGGKTPHADGASVSDNGAVRVERGQAPFTLDIEEDGDTPAPPPSQPLPPRPDQMEVPHAAQPDTAAIPDATLREELAKRERVALERAAEDIRAAVRDDPALAELARQLVVEQVPEGLRIQILDAERRPMFATGSAVPNERARTLMQAVVRVAARLPNGLAIAGHTDATPFRGGERSNWELSAERANAVRRLMVEGGIAEGRLQSVTGHAERDLLLPGEPANPANRRVAITLLRQLPESAAR</sequence>
<dbReference type="InterPro" id="IPR025713">
    <property type="entry name" value="MotB-like_N_dom"/>
</dbReference>
<evidence type="ECO:0000256" key="1">
    <source>
        <dbReference type="ARBA" id="ARBA00004162"/>
    </source>
</evidence>
<dbReference type="CDD" id="cd07185">
    <property type="entry name" value="OmpA_C-like"/>
    <property type="match status" value="1"/>
</dbReference>
<dbReference type="PROSITE" id="PS51123">
    <property type="entry name" value="OMPA_2"/>
    <property type="match status" value="1"/>
</dbReference>
<accession>A0A6J4INZ1</accession>
<evidence type="ECO:0000256" key="7">
    <source>
        <dbReference type="PROSITE-ProRule" id="PRU00473"/>
    </source>
</evidence>
<evidence type="ECO:0000259" key="10">
    <source>
        <dbReference type="PROSITE" id="PS51123"/>
    </source>
</evidence>
<dbReference type="Pfam" id="PF00691">
    <property type="entry name" value="OmpA"/>
    <property type="match status" value="1"/>
</dbReference>
<dbReference type="Pfam" id="PF13677">
    <property type="entry name" value="MotB_plug"/>
    <property type="match status" value="1"/>
</dbReference>
<evidence type="ECO:0000256" key="3">
    <source>
        <dbReference type="ARBA" id="ARBA00022475"/>
    </source>
</evidence>
<dbReference type="InterPro" id="IPR006665">
    <property type="entry name" value="OmpA-like"/>
</dbReference>
<feature type="region of interest" description="Disordered" evidence="8">
    <location>
        <begin position="76"/>
        <end position="95"/>
    </location>
</feature>
<dbReference type="SUPFAM" id="SSF103088">
    <property type="entry name" value="OmpA-like"/>
    <property type="match status" value="1"/>
</dbReference>
<keyword evidence="11" id="KW-0966">Cell projection</keyword>
<dbReference type="InterPro" id="IPR036737">
    <property type="entry name" value="OmpA-like_sf"/>
</dbReference>
<evidence type="ECO:0000313" key="11">
    <source>
        <dbReference type="EMBL" id="CAA9255383.1"/>
    </source>
</evidence>
<proteinExistence type="inferred from homology"/>
<evidence type="ECO:0000256" key="8">
    <source>
        <dbReference type="SAM" id="MobiDB-lite"/>
    </source>
</evidence>
<keyword evidence="3" id="KW-1003">Cell membrane</keyword>
<name>A0A6J4INZ1_9PROT</name>
<feature type="region of interest" description="Disordered" evidence="8">
    <location>
        <begin position="111"/>
        <end position="138"/>
    </location>
</feature>
<evidence type="ECO:0000256" key="5">
    <source>
        <dbReference type="ARBA" id="ARBA00022989"/>
    </source>
</evidence>
<feature type="transmembrane region" description="Helical" evidence="9">
    <location>
        <begin position="31"/>
        <end position="50"/>
    </location>
</feature>
<dbReference type="PANTHER" id="PTHR30329">
    <property type="entry name" value="STATOR ELEMENT OF FLAGELLAR MOTOR COMPLEX"/>
    <property type="match status" value="1"/>
</dbReference>
<comment type="subcellular location">
    <subcellularLocation>
        <location evidence="1">Cell membrane</location>
        <topology evidence="1">Single-pass membrane protein</topology>
    </subcellularLocation>
</comment>
<reference evidence="11" key="1">
    <citation type="submission" date="2020-02" db="EMBL/GenBank/DDBJ databases">
        <authorList>
            <person name="Meier V. D."/>
        </authorList>
    </citation>
    <scope>NUCLEOTIDE SEQUENCE</scope>
    <source>
        <strain evidence="11">AVDCRST_MAG27</strain>
    </source>
</reference>
<protein>
    <submittedName>
        <fullName evidence="11">Flagellar motor rotation protein MotB</fullName>
    </submittedName>
</protein>
<feature type="domain" description="OmpA-like" evidence="10">
    <location>
        <begin position="198"/>
        <end position="316"/>
    </location>
</feature>
<dbReference type="InterPro" id="IPR050330">
    <property type="entry name" value="Bact_OuterMem_StrucFunc"/>
</dbReference>
<evidence type="ECO:0000256" key="4">
    <source>
        <dbReference type="ARBA" id="ARBA00022692"/>
    </source>
</evidence>
<keyword evidence="5 9" id="KW-1133">Transmembrane helix</keyword>
<keyword evidence="6 7" id="KW-0472">Membrane</keyword>
<organism evidence="11">
    <name type="scientific">uncultured Craurococcus sp</name>
    <dbReference type="NCBI Taxonomy" id="1135998"/>
    <lineage>
        <taxon>Bacteria</taxon>
        <taxon>Pseudomonadati</taxon>
        <taxon>Pseudomonadota</taxon>
        <taxon>Alphaproteobacteria</taxon>
        <taxon>Acetobacterales</taxon>
        <taxon>Acetobacteraceae</taxon>
        <taxon>Craurococcus</taxon>
        <taxon>environmental samples</taxon>
    </lineage>
</organism>
<comment type="similarity">
    <text evidence="2">Belongs to the MotB family.</text>
</comment>
<dbReference type="Gene3D" id="3.30.1330.60">
    <property type="entry name" value="OmpA-like domain"/>
    <property type="match status" value="1"/>
</dbReference>
<evidence type="ECO:0000256" key="2">
    <source>
        <dbReference type="ARBA" id="ARBA00008914"/>
    </source>
</evidence>
<keyword evidence="4 9" id="KW-0812">Transmembrane</keyword>
<evidence type="ECO:0000256" key="9">
    <source>
        <dbReference type="SAM" id="Phobius"/>
    </source>
</evidence>